<sequence>MSQIPTGGNVHSNEEILMFNQVKAADHSQLVAFVIMLFGAYNDGLTTPNEPMIISGDTLHYSPDGCGAKIFPDVAIIPNKNHIPDPTVPHPGPPPSDVSWDFGTIPENTVNVPGHTIPTTGCTGPGLTNYTAKILIREIFYNPTNPVPAVYTPVIPAALNIDPDASIDIDLYLIQQRVLSMQKQ</sequence>
<dbReference type="EMBL" id="WTPW01000023">
    <property type="protein sequence ID" value="KAF0558068.1"/>
    <property type="molecule type" value="Genomic_DNA"/>
</dbReference>
<evidence type="ECO:0000313" key="1">
    <source>
        <dbReference type="EMBL" id="KAF0558068.1"/>
    </source>
</evidence>
<dbReference type="OrthoDB" id="2344179at2759"/>
<evidence type="ECO:0000313" key="2">
    <source>
        <dbReference type="Proteomes" id="UP000439903"/>
    </source>
</evidence>
<reference evidence="1 2" key="1">
    <citation type="journal article" date="2019" name="Environ. Microbiol.">
        <title>At the nexus of three kingdoms: the genome of the mycorrhizal fungus Gigaspora margarita provides insights into plant, endobacterial and fungal interactions.</title>
        <authorList>
            <person name="Venice F."/>
            <person name="Ghignone S."/>
            <person name="Salvioli di Fossalunga A."/>
            <person name="Amselem J."/>
            <person name="Novero M."/>
            <person name="Xianan X."/>
            <person name="Sedzielewska Toro K."/>
            <person name="Morin E."/>
            <person name="Lipzen A."/>
            <person name="Grigoriev I.V."/>
            <person name="Henrissat B."/>
            <person name="Martin F.M."/>
            <person name="Bonfante P."/>
        </authorList>
    </citation>
    <scope>NUCLEOTIDE SEQUENCE [LARGE SCALE GENOMIC DNA]</scope>
    <source>
        <strain evidence="1 2">BEG34</strain>
    </source>
</reference>
<keyword evidence="2" id="KW-1185">Reference proteome</keyword>
<dbReference type="Proteomes" id="UP000439903">
    <property type="component" value="Unassembled WGS sequence"/>
</dbReference>
<comment type="caution">
    <text evidence="1">The sequence shown here is derived from an EMBL/GenBank/DDBJ whole genome shotgun (WGS) entry which is preliminary data.</text>
</comment>
<name>A0A8H4EUW2_GIGMA</name>
<dbReference type="AlphaFoldDB" id="A0A8H4EUW2"/>
<gene>
    <name evidence="1" type="ORF">F8M41_010598</name>
</gene>
<organism evidence="1 2">
    <name type="scientific">Gigaspora margarita</name>
    <dbReference type="NCBI Taxonomy" id="4874"/>
    <lineage>
        <taxon>Eukaryota</taxon>
        <taxon>Fungi</taxon>
        <taxon>Fungi incertae sedis</taxon>
        <taxon>Mucoromycota</taxon>
        <taxon>Glomeromycotina</taxon>
        <taxon>Glomeromycetes</taxon>
        <taxon>Diversisporales</taxon>
        <taxon>Gigasporaceae</taxon>
        <taxon>Gigaspora</taxon>
    </lineage>
</organism>
<accession>A0A8H4EUW2</accession>
<protein>
    <submittedName>
        <fullName evidence="1">Uncharacterized protein</fullName>
    </submittedName>
</protein>
<proteinExistence type="predicted"/>